<keyword evidence="2" id="KW-0963">Cytoplasm</keyword>
<evidence type="ECO:0000256" key="1">
    <source>
        <dbReference type="ARBA" id="ARBA00004496"/>
    </source>
</evidence>
<comment type="subcellular location">
    <subcellularLocation>
        <location evidence="1">Cytoplasm</location>
    </subcellularLocation>
</comment>
<accession>W6MNN6</accession>
<comment type="similarity">
    <text evidence="10">Belongs to the class I-like SAM-binding methyltransferase superfamily. TRM11 methyltransferase family.</text>
</comment>
<dbReference type="InterPro" id="IPR000241">
    <property type="entry name" value="RlmKL-like_Mtase"/>
</dbReference>
<dbReference type="EMBL" id="HG793128">
    <property type="protein sequence ID" value="CDK27893.1"/>
    <property type="molecule type" value="Genomic_DNA"/>
</dbReference>
<dbReference type="Pfam" id="PF01170">
    <property type="entry name" value="UPF0020"/>
    <property type="match status" value="1"/>
</dbReference>
<evidence type="ECO:0000256" key="8">
    <source>
        <dbReference type="ARBA" id="ARBA00022884"/>
    </source>
</evidence>
<dbReference type="Pfam" id="PF25904">
    <property type="entry name" value="Tmrp11_N"/>
    <property type="match status" value="1"/>
</dbReference>
<keyword evidence="14" id="KW-1185">Reference proteome</keyword>
<evidence type="ECO:0000256" key="4">
    <source>
        <dbReference type="ARBA" id="ARBA00022603"/>
    </source>
</evidence>
<dbReference type="InterPro" id="IPR002052">
    <property type="entry name" value="DNA_methylase_N6_adenine_CS"/>
</dbReference>
<sequence>MKQYLIYLAQSHPGFRKAELESLAVLENIELDLADYTDESPFLVVRLQNDDEAYRLVHRSILCRGIYELWGHGDDLQSLHDSIRLTSQPHWAEYLHKSFKFEIIGYQGKKKTTKEQVALIETFEYLGFEGVIDMKTPEVRFTVLEKYHIEGGGPTAQPDHVWFGREICVSARVRGAVDEYDLKKRPYHGTTSFDAELSLVSCNLAHCSRGKVMYDPFVGTGSFLVAGAYFGSSVFGSDIDIRPLHGKDSKTKNIHANFEKYGTTHLFGDVLTMDFTNNALRDTFQIDCIVCDPPYGVREGLKVCGTKNEAKAEGKENLIINGEKAFLRKDYIQPKKPYELDLLLDDLLRFAAQKLPIGGRLCFWMPTANDELIPTLIPHHENLELIYSLVQDFNKWSRRLLVYVKRDENYKGITMSKKDRSGVNNFRDRYFSGFRPEVETEK</sequence>
<dbReference type="PANTHER" id="PTHR13370:SF3">
    <property type="entry name" value="TRNA (GUANINE(10)-N2)-METHYLTRANSFERASE HOMOLOG"/>
    <property type="match status" value="1"/>
</dbReference>
<dbReference type="Gene3D" id="3.40.50.150">
    <property type="entry name" value="Vaccinia Virus protein VP39"/>
    <property type="match status" value="1"/>
</dbReference>
<evidence type="ECO:0000256" key="3">
    <source>
        <dbReference type="ARBA" id="ARBA00022555"/>
    </source>
</evidence>
<reference evidence="13" key="1">
    <citation type="submission" date="2013-12" db="EMBL/GenBank/DDBJ databases">
        <authorList>
            <person name="Genoscope - CEA"/>
        </authorList>
    </citation>
    <scope>NUCLEOTIDE SEQUENCE</scope>
    <source>
        <strain evidence="13">CBS 1993</strain>
    </source>
</reference>
<keyword evidence="4 10" id="KW-0489">Methyltransferase</keyword>
<proteinExistence type="inferred from homology"/>
<dbReference type="AlphaFoldDB" id="W6MNN6"/>
<dbReference type="Proteomes" id="UP000019384">
    <property type="component" value="Unassembled WGS sequence"/>
</dbReference>
<dbReference type="SUPFAM" id="SSF53335">
    <property type="entry name" value="S-adenosyl-L-methionine-dependent methyltransferases"/>
    <property type="match status" value="1"/>
</dbReference>
<dbReference type="OrthoDB" id="296065at2759"/>
<dbReference type="GO" id="GO:0005737">
    <property type="term" value="C:cytoplasm"/>
    <property type="evidence" value="ECO:0007669"/>
    <property type="project" value="UniProtKB-SubCell"/>
</dbReference>
<evidence type="ECO:0000256" key="10">
    <source>
        <dbReference type="PROSITE-ProRule" id="PRU00959"/>
    </source>
</evidence>
<evidence type="ECO:0000256" key="7">
    <source>
        <dbReference type="ARBA" id="ARBA00022694"/>
    </source>
</evidence>
<dbReference type="STRING" id="1382522.W6MNN6"/>
<evidence type="ECO:0000256" key="9">
    <source>
        <dbReference type="ARBA" id="ARBA00066937"/>
    </source>
</evidence>
<dbReference type="PIRSF" id="PIRSF017259">
    <property type="entry name" value="tRNA_mtfrase_TRM11"/>
    <property type="match status" value="1"/>
</dbReference>
<dbReference type="InterPro" id="IPR016691">
    <property type="entry name" value="TRMT11"/>
</dbReference>
<dbReference type="PANTHER" id="PTHR13370">
    <property type="entry name" value="RNA METHYLASE-RELATED"/>
    <property type="match status" value="1"/>
</dbReference>
<dbReference type="FunFam" id="3.40.50.150:FF:000260">
    <property type="entry name" value="RNA methylase family protein"/>
    <property type="match status" value="1"/>
</dbReference>
<evidence type="ECO:0000313" key="13">
    <source>
        <dbReference type="EMBL" id="CDK27893.1"/>
    </source>
</evidence>
<evidence type="ECO:0000259" key="11">
    <source>
        <dbReference type="Pfam" id="PF01170"/>
    </source>
</evidence>
<name>W6MNN6_9ASCO</name>
<dbReference type="PROSITE" id="PS00092">
    <property type="entry name" value="N6_MTASE"/>
    <property type="match status" value="1"/>
</dbReference>
<evidence type="ECO:0000259" key="12">
    <source>
        <dbReference type="Pfam" id="PF25904"/>
    </source>
</evidence>
<keyword evidence="3 10" id="KW-0820">tRNA-binding</keyword>
<dbReference type="GO" id="GO:0160102">
    <property type="term" value="F:tRNA (guanine(10)-N2)-methyltransferase activity"/>
    <property type="evidence" value="ECO:0007669"/>
    <property type="project" value="UniProtKB-EC"/>
</dbReference>
<evidence type="ECO:0000313" key="14">
    <source>
        <dbReference type="Proteomes" id="UP000019384"/>
    </source>
</evidence>
<dbReference type="HOGENOM" id="CLU_029646_3_0_1"/>
<dbReference type="GeneID" id="34521273"/>
<reference evidence="13" key="2">
    <citation type="submission" date="2014-02" db="EMBL/GenBank/DDBJ databases">
        <title>Complete DNA sequence of /Kuraishia capsulata/ illustrates novel genomic features among budding yeasts (/Saccharomycotina/).</title>
        <authorList>
            <person name="Morales L."/>
            <person name="Noel B."/>
            <person name="Porcel B."/>
            <person name="Marcet-Houben M."/>
            <person name="Hullo M-F."/>
            <person name="Sacerdot C."/>
            <person name="Tekaia F."/>
            <person name="Leh-Louis V."/>
            <person name="Despons L."/>
            <person name="Khanna V."/>
            <person name="Aury J-M."/>
            <person name="Barbe V."/>
            <person name="Couloux A."/>
            <person name="Labadie K."/>
            <person name="Pelletier E."/>
            <person name="Souciet J-L."/>
            <person name="Boekhout T."/>
            <person name="Gabaldon T."/>
            <person name="Wincker P."/>
            <person name="Dujon B."/>
        </authorList>
    </citation>
    <scope>NUCLEOTIDE SEQUENCE</scope>
    <source>
        <strain evidence="13">CBS 1993</strain>
    </source>
</reference>
<dbReference type="GO" id="GO:0043528">
    <property type="term" value="C:tRNA (m2G10) methyltransferase complex"/>
    <property type="evidence" value="ECO:0007669"/>
    <property type="project" value="EnsemblFungi"/>
</dbReference>
<dbReference type="EC" id="2.1.1.214" evidence="9"/>
<dbReference type="InterPro" id="IPR059073">
    <property type="entry name" value="TRMT11_N"/>
</dbReference>
<keyword evidence="7 10" id="KW-0819">tRNA processing</keyword>
<keyword evidence="6 10" id="KW-0949">S-adenosyl-L-methionine</keyword>
<feature type="domain" description="Ribosomal RNA large subunit methyltransferase K/L-like methyltransferase" evidence="11">
    <location>
        <begin position="184"/>
        <end position="300"/>
    </location>
</feature>
<dbReference type="GO" id="GO:0030488">
    <property type="term" value="P:tRNA methylation"/>
    <property type="evidence" value="ECO:0007669"/>
    <property type="project" value="EnsemblFungi"/>
</dbReference>
<dbReference type="RefSeq" id="XP_022459885.1">
    <property type="nucleotide sequence ID" value="XM_022602331.1"/>
</dbReference>
<protein>
    <recommendedName>
        <fullName evidence="9">tRNA (guanine(10)-N(2))-methyltransferase</fullName>
        <ecNumber evidence="9">2.1.1.214</ecNumber>
    </recommendedName>
</protein>
<dbReference type="GO" id="GO:0000049">
    <property type="term" value="F:tRNA binding"/>
    <property type="evidence" value="ECO:0007669"/>
    <property type="project" value="UniProtKB-UniRule"/>
</dbReference>
<evidence type="ECO:0000256" key="2">
    <source>
        <dbReference type="ARBA" id="ARBA00022490"/>
    </source>
</evidence>
<organism evidence="13 14">
    <name type="scientific">Kuraishia capsulata CBS 1993</name>
    <dbReference type="NCBI Taxonomy" id="1382522"/>
    <lineage>
        <taxon>Eukaryota</taxon>
        <taxon>Fungi</taxon>
        <taxon>Dikarya</taxon>
        <taxon>Ascomycota</taxon>
        <taxon>Saccharomycotina</taxon>
        <taxon>Pichiomycetes</taxon>
        <taxon>Pichiales</taxon>
        <taxon>Pichiaceae</taxon>
        <taxon>Kuraishia</taxon>
    </lineage>
</organism>
<gene>
    <name evidence="13" type="ORF">KUCA_T00003873001</name>
</gene>
<keyword evidence="5 10" id="KW-0808">Transferase</keyword>
<dbReference type="PROSITE" id="PS51627">
    <property type="entry name" value="SAM_MT_TRM11"/>
    <property type="match status" value="1"/>
</dbReference>
<keyword evidence="8 10" id="KW-0694">RNA-binding</keyword>
<feature type="domain" description="tRNA (guanine(10)-N(2))-methyltransferase TRMT11 N-terminal" evidence="12">
    <location>
        <begin position="2"/>
        <end position="172"/>
    </location>
</feature>
<dbReference type="InterPro" id="IPR029063">
    <property type="entry name" value="SAM-dependent_MTases_sf"/>
</dbReference>
<evidence type="ECO:0000256" key="6">
    <source>
        <dbReference type="ARBA" id="ARBA00022691"/>
    </source>
</evidence>
<evidence type="ECO:0000256" key="5">
    <source>
        <dbReference type="ARBA" id="ARBA00022679"/>
    </source>
</evidence>